<dbReference type="EMBL" id="CP002198">
    <property type="protein sequence ID" value="ADN12268.1"/>
    <property type="molecule type" value="Genomic_DNA"/>
</dbReference>
<reference evidence="3" key="1">
    <citation type="journal article" date="2011" name="MBio">
        <title>Novel metabolic attributes of the genus Cyanothece, comprising a group of unicellular nitrogen-fixing Cyanobacteria.</title>
        <authorList>
            <person name="Bandyopadhyay A."/>
            <person name="Elvitigala T."/>
            <person name="Welsh E."/>
            <person name="Stockel J."/>
            <person name="Liberton M."/>
            <person name="Min H."/>
            <person name="Sherman L.A."/>
            <person name="Pakrasi H.B."/>
        </authorList>
    </citation>
    <scope>NUCLEOTIDE SEQUENCE [LARGE SCALE GENOMIC DNA]</scope>
    <source>
        <strain evidence="3">PCC 7822</strain>
    </source>
</reference>
<feature type="binding site" evidence="1">
    <location>
        <position position="266"/>
    </location>
    <ligand>
        <name>Mg(2+)</name>
        <dbReference type="ChEBI" id="CHEBI:18420"/>
        <label>1</label>
    </ligand>
</feature>
<evidence type="ECO:0000256" key="1">
    <source>
        <dbReference type="PIRSR" id="PIRSR605502-1"/>
    </source>
</evidence>
<dbReference type="PANTHER" id="PTHR16222:SF12">
    <property type="entry name" value="ADP-RIBOSYLGLYCOHYDROLASE-RELATED"/>
    <property type="match status" value="1"/>
</dbReference>
<feature type="binding site" evidence="1">
    <location>
        <position position="54"/>
    </location>
    <ligand>
        <name>Mg(2+)</name>
        <dbReference type="ChEBI" id="CHEBI:18420"/>
        <label>1</label>
    </ligand>
</feature>
<feature type="binding site" evidence="1">
    <location>
        <position position="53"/>
    </location>
    <ligand>
        <name>Mg(2+)</name>
        <dbReference type="ChEBI" id="CHEBI:18420"/>
        <label>1</label>
    </ligand>
</feature>
<dbReference type="InterPro" id="IPR005502">
    <property type="entry name" value="Ribosyl_crysJ1"/>
</dbReference>
<dbReference type="GO" id="GO:0046872">
    <property type="term" value="F:metal ion binding"/>
    <property type="evidence" value="ECO:0007669"/>
    <property type="project" value="UniProtKB-KW"/>
</dbReference>
<dbReference type="STRING" id="497965.Cyan7822_0218"/>
<sequence>MSTYLDSIVGCLLGTAVGDALGLPYEGLSRQRQRAIMPNLNAHHLFFGKGMVSDDTEHTCMVAQSLIVSAGNKPVFIKALAWRLRWWLLGLPAGIGFATLRAILKLWLGFSPDSSGVFSAGNGAAMRSAIIGVCYGNNRHQLCDLVKASTRITHSDPKAEYGALAVALAAYLASLKSEIEPHFYYQNLQDLLTPDAQDFLSLIYQACESAKRRETAENFANQLGFFRGVSGYVYQTVPMVMQVWLRHQTDYQNGIREIIQQGGDTDTTAAILGGIIGAAVGPQGIPSPWLQNIWEYPRTIRWIEILGKKLAQVCSENKPQKPLSLSVYFLIIRNGFFTSIIIWHGFRRLLPPY</sequence>
<keyword evidence="1" id="KW-0479">Metal-binding</keyword>
<dbReference type="OrthoDB" id="883590at2"/>
<dbReference type="eggNOG" id="COG1397">
    <property type="taxonomic scope" value="Bacteria"/>
</dbReference>
<keyword evidence="3" id="KW-1185">Reference proteome</keyword>
<dbReference type="RefSeq" id="WP_013320378.1">
    <property type="nucleotide sequence ID" value="NC_014501.1"/>
</dbReference>
<protein>
    <submittedName>
        <fullName evidence="2">ADP-ribosylation/Crystallin J1</fullName>
    </submittedName>
</protein>
<dbReference type="Proteomes" id="UP000008206">
    <property type="component" value="Chromosome"/>
</dbReference>
<dbReference type="AlphaFoldDB" id="E0UJM4"/>
<dbReference type="SUPFAM" id="SSF101478">
    <property type="entry name" value="ADP-ribosylglycohydrolase"/>
    <property type="match status" value="1"/>
</dbReference>
<proteinExistence type="predicted"/>
<feature type="binding site" evidence="1">
    <location>
        <position position="267"/>
    </location>
    <ligand>
        <name>Mg(2+)</name>
        <dbReference type="ChEBI" id="CHEBI:18420"/>
        <label>1</label>
    </ligand>
</feature>
<evidence type="ECO:0000313" key="3">
    <source>
        <dbReference type="Proteomes" id="UP000008206"/>
    </source>
</evidence>
<evidence type="ECO:0000313" key="2">
    <source>
        <dbReference type="EMBL" id="ADN12268.1"/>
    </source>
</evidence>
<dbReference type="Pfam" id="PF03747">
    <property type="entry name" value="ADP_ribosyl_GH"/>
    <property type="match status" value="1"/>
</dbReference>
<name>E0UJM4_GLOV7</name>
<organism evidence="2 3">
    <name type="scientific">Gloeothece verrucosa (strain PCC 7822)</name>
    <name type="common">Cyanothece sp. (strain PCC 7822)</name>
    <dbReference type="NCBI Taxonomy" id="497965"/>
    <lineage>
        <taxon>Bacteria</taxon>
        <taxon>Bacillati</taxon>
        <taxon>Cyanobacteriota</taxon>
        <taxon>Cyanophyceae</taxon>
        <taxon>Oscillatoriophycideae</taxon>
        <taxon>Chroococcales</taxon>
        <taxon>Aphanothecaceae</taxon>
        <taxon>Gloeothece</taxon>
        <taxon>Gloeothece verrucosa</taxon>
    </lineage>
</organism>
<keyword evidence="1" id="KW-0460">Magnesium</keyword>
<dbReference type="InterPro" id="IPR036705">
    <property type="entry name" value="Ribosyl_crysJ1_sf"/>
</dbReference>
<dbReference type="PANTHER" id="PTHR16222">
    <property type="entry name" value="ADP-RIBOSYLGLYCOHYDROLASE"/>
    <property type="match status" value="1"/>
</dbReference>
<feature type="binding site" evidence="1">
    <location>
        <position position="264"/>
    </location>
    <ligand>
        <name>Mg(2+)</name>
        <dbReference type="ChEBI" id="CHEBI:18420"/>
        <label>1</label>
    </ligand>
</feature>
<feature type="binding site" evidence="1">
    <location>
        <position position="55"/>
    </location>
    <ligand>
        <name>Mg(2+)</name>
        <dbReference type="ChEBI" id="CHEBI:18420"/>
        <label>1</label>
    </ligand>
</feature>
<gene>
    <name evidence="2" type="ordered locus">Cyan7822_0218</name>
</gene>
<dbReference type="HOGENOM" id="CLU_024566_7_0_3"/>
<dbReference type="KEGG" id="cyj:Cyan7822_0218"/>
<dbReference type="Gene3D" id="1.10.4080.10">
    <property type="entry name" value="ADP-ribosylation/Crystallin J1"/>
    <property type="match status" value="1"/>
</dbReference>
<comment type="cofactor">
    <cofactor evidence="1">
        <name>Mg(2+)</name>
        <dbReference type="ChEBI" id="CHEBI:18420"/>
    </cofactor>
    <text evidence="1">Binds 2 magnesium ions per subunit.</text>
</comment>
<dbReference type="InterPro" id="IPR050792">
    <property type="entry name" value="ADP-ribosylglycohydrolase"/>
</dbReference>
<accession>E0UJM4</accession>